<keyword evidence="6" id="KW-0284">Flavonoid biosynthesis</keyword>
<evidence type="ECO:0000313" key="12">
    <source>
        <dbReference type="EMBL" id="KAL0454115.1"/>
    </source>
</evidence>
<name>A0AAW2XKC2_9LAMI</name>
<keyword evidence="7 9" id="KW-0012">Acyltransferase</keyword>
<dbReference type="Gene3D" id="3.40.47.10">
    <property type="match status" value="2"/>
</dbReference>
<evidence type="ECO:0000256" key="2">
    <source>
        <dbReference type="ARBA" id="ARBA00004966"/>
    </source>
</evidence>
<feature type="active site" description="Acyl-thioester intermediate" evidence="8">
    <location>
        <position position="164"/>
    </location>
</feature>
<dbReference type="GO" id="GO:0009813">
    <property type="term" value="P:flavonoid biosynthetic process"/>
    <property type="evidence" value="ECO:0007669"/>
    <property type="project" value="UniProtKB-KW"/>
</dbReference>
<comment type="pathway">
    <text evidence="2">Secondary metabolite biosynthesis; flavonoid biosynthesis.</text>
</comment>
<evidence type="ECO:0000256" key="5">
    <source>
        <dbReference type="ARBA" id="ARBA00022679"/>
    </source>
</evidence>
<keyword evidence="5 9" id="KW-0808">Transferase</keyword>
<dbReference type="Pfam" id="PF02797">
    <property type="entry name" value="Chal_sti_synt_C"/>
    <property type="match status" value="1"/>
</dbReference>
<dbReference type="CDD" id="cd00831">
    <property type="entry name" value="CHS_like"/>
    <property type="match status" value="1"/>
</dbReference>
<comment type="function">
    <text evidence="1">The primary product of this enzyme is 4,2',4',6'-tetrahydroxychalcone (also termed naringenin-chalcone or chalcone) which can under specific conditions spontaneously isomerize into naringenin.</text>
</comment>
<evidence type="ECO:0000256" key="3">
    <source>
        <dbReference type="ARBA" id="ARBA00005531"/>
    </source>
</evidence>
<dbReference type="PIRSF" id="PIRSF000451">
    <property type="entry name" value="PKS_III"/>
    <property type="match status" value="1"/>
</dbReference>
<feature type="domain" description="Chalcone/stilbene synthase C-terminal" evidence="11">
    <location>
        <begin position="238"/>
        <end position="388"/>
    </location>
</feature>
<comment type="caution">
    <text evidence="12">The sequence shown here is derived from an EMBL/GenBank/DDBJ whole genome shotgun (WGS) entry which is preliminary data.</text>
</comment>
<dbReference type="EC" id="2.3.1.74" evidence="4"/>
<dbReference type="Pfam" id="PF00195">
    <property type="entry name" value="Chal_sti_synt_N"/>
    <property type="match status" value="1"/>
</dbReference>
<dbReference type="GO" id="GO:0030639">
    <property type="term" value="P:polyketide biosynthetic process"/>
    <property type="evidence" value="ECO:0007669"/>
    <property type="project" value="TreeGrafter"/>
</dbReference>
<evidence type="ECO:0000256" key="8">
    <source>
        <dbReference type="PIRSR" id="PIRSR000451-1"/>
    </source>
</evidence>
<dbReference type="AlphaFoldDB" id="A0AAW2XKC2"/>
<evidence type="ECO:0000256" key="6">
    <source>
        <dbReference type="ARBA" id="ARBA00023241"/>
    </source>
</evidence>
<dbReference type="GO" id="GO:0016210">
    <property type="term" value="F:naringenin-chalcone synthase activity"/>
    <property type="evidence" value="ECO:0007669"/>
    <property type="project" value="UniProtKB-EC"/>
</dbReference>
<organism evidence="12">
    <name type="scientific">Sesamum latifolium</name>
    <dbReference type="NCBI Taxonomy" id="2727402"/>
    <lineage>
        <taxon>Eukaryota</taxon>
        <taxon>Viridiplantae</taxon>
        <taxon>Streptophyta</taxon>
        <taxon>Embryophyta</taxon>
        <taxon>Tracheophyta</taxon>
        <taxon>Spermatophyta</taxon>
        <taxon>Magnoliopsida</taxon>
        <taxon>eudicotyledons</taxon>
        <taxon>Gunneridae</taxon>
        <taxon>Pentapetalae</taxon>
        <taxon>asterids</taxon>
        <taxon>lamiids</taxon>
        <taxon>Lamiales</taxon>
        <taxon>Pedaliaceae</taxon>
        <taxon>Sesamum</taxon>
    </lineage>
</organism>
<dbReference type="SUPFAM" id="SSF53901">
    <property type="entry name" value="Thiolase-like"/>
    <property type="match status" value="2"/>
</dbReference>
<dbReference type="InterPro" id="IPR011141">
    <property type="entry name" value="Polyketide_synthase_type-III"/>
</dbReference>
<dbReference type="InterPro" id="IPR012328">
    <property type="entry name" value="Chalcone/stilbene_synt_C"/>
</dbReference>
<feature type="domain" description="Chalcone/stilbene synthase N-terminal" evidence="10">
    <location>
        <begin position="14"/>
        <end position="228"/>
    </location>
</feature>
<evidence type="ECO:0000259" key="10">
    <source>
        <dbReference type="Pfam" id="PF00195"/>
    </source>
</evidence>
<evidence type="ECO:0000256" key="1">
    <source>
        <dbReference type="ARBA" id="ARBA00002969"/>
    </source>
</evidence>
<dbReference type="InterPro" id="IPR001099">
    <property type="entry name" value="Chalcone/stilbene_synt_N"/>
</dbReference>
<evidence type="ECO:0000256" key="9">
    <source>
        <dbReference type="RuleBase" id="RU003633"/>
    </source>
</evidence>
<comment type="similarity">
    <text evidence="3 9">Belongs to the thiolase-like superfamily. Chalcone/stilbene synthases family.</text>
</comment>
<gene>
    <name evidence="12" type="ORF">Slati_0750700</name>
</gene>
<dbReference type="FunFam" id="3.40.47.10:FF:000014">
    <property type="entry name" value="Chalcone synthase 1"/>
    <property type="match status" value="1"/>
</dbReference>
<evidence type="ECO:0000256" key="4">
    <source>
        <dbReference type="ARBA" id="ARBA00012975"/>
    </source>
</evidence>
<sequence length="390" mass="42961">MGSEETFQCLRSADSRKAAILALGKAFPHQLVMQEFLVDGYFRDTNCDDPELKQKLARLCKSTTVKTRYVVMSEEILTKYPELAIEGLPTVKQRLDICNSAVTQMAIEASESCIKKWGRPVSDITHLVYVSSSEARLPGGDLYLAQGLGLRPDTRRTMLYFSGCSGGVAGLRVAKDIAENNPGSRVLLATSETTIIGFKPPSADRPYDLVGVALFGDGAGAMIIGSNPVVKTERPLFELHTAIQHFLPGTEKVIDGKLTEEGISFKLERQLPQIIENNIQDFCVELMGSAGYSEKDFNKLFWAVHPGGPAILNRLEKKLELLPEKLNASRRALTDYGNASSNTIVYVLDYMLEEAKNVKKDEQGHNEWGLILAFGPGITFEGILTRNLTV</sequence>
<reference evidence="12" key="1">
    <citation type="submission" date="2020-06" db="EMBL/GenBank/DDBJ databases">
        <authorList>
            <person name="Li T."/>
            <person name="Hu X."/>
            <person name="Zhang T."/>
            <person name="Song X."/>
            <person name="Zhang H."/>
            <person name="Dai N."/>
            <person name="Sheng W."/>
            <person name="Hou X."/>
            <person name="Wei L."/>
        </authorList>
    </citation>
    <scope>NUCLEOTIDE SEQUENCE</scope>
    <source>
        <strain evidence="12">KEN1</strain>
        <tissue evidence="12">Leaf</tissue>
    </source>
</reference>
<evidence type="ECO:0000259" key="11">
    <source>
        <dbReference type="Pfam" id="PF02797"/>
    </source>
</evidence>
<reference evidence="12" key="2">
    <citation type="journal article" date="2024" name="Plant">
        <title>Genomic evolution and insights into agronomic trait innovations of Sesamum species.</title>
        <authorList>
            <person name="Miao H."/>
            <person name="Wang L."/>
            <person name="Qu L."/>
            <person name="Liu H."/>
            <person name="Sun Y."/>
            <person name="Le M."/>
            <person name="Wang Q."/>
            <person name="Wei S."/>
            <person name="Zheng Y."/>
            <person name="Lin W."/>
            <person name="Duan Y."/>
            <person name="Cao H."/>
            <person name="Xiong S."/>
            <person name="Wang X."/>
            <person name="Wei L."/>
            <person name="Li C."/>
            <person name="Ma Q."/>
            <person name="Ju M."/>
            <person name="Zhao R."/>
            <person name="Li G."/>
            <person name="Mu C."/>
            <person name="Tian Q."/>
            <person name="Mei H."/>
            <person name="Zhang T."/>
            <person name="Gao T."/>
            <person name="Zhang H."/>
        </authorList>
    </citation>
    <scope>NUCLEOTIDE SEQUENCE</scope>
    <source>
        <strain evidence="12">KEN1</strain>
    </source>
</reference>
<evidence type="ECO:0000256" key="7">
    <source>
        <dbReference type="ARBA" id="ARBA00023315"/>
    </source>
</evidence>
<dbReference type="GO" id="GO:0042803">
    <property type="term" value="F:protein homodimerization activity"/>
    <property type="evidence" value="ECO:0007669"/>
    <property type="project" value="UniProtKB-ARBA"/>
</dbReference>
<dbReference type="PANTHER" id="PTHR11877:SF10">
    <property type="entry name" value="TYPE III POLYKETIDE SYNTHASE B"/>
    <property type="match status" value="1"/>
</dbReference>
<dbReference type="InterPro" id="IPR016039">
    <property type="entry name" value="Thiolase-like"/>
</dbReference>
<protein>
    <recommendedName>
        <fullName evidence="4">chalcone synthase</fullName>
        <ecNumber evidence="4">2.3.1.74</ecNumber>
    </recommendedName>
</protein>
<dbReference type="EMBL" id="JACGWN010000003">
    <property type="protein sequence ID" value="KAL0454115.1"/>
    <property type="molecule type" value="Genomic_DNA"/>
</dbReference>
<dbReference type="FunFam" id="3.40.47.10:FF:000025">
    <property type="entry name" value="Chalcone synthase 2"/>
    <property type="match status" value="1"/>
</dbReference>
<proteinExistence type="inferred from homology"/>
<dbReference type="PANTHER" id="PTHR11877">
    <property type="entry name" value="HYDROXYMETHYLGLUTARYL-COA SYNTHASE"/>
    <property type="match status" value="1"/>
</dbReference>
<accession>A0AAW2XKC2</accession>